<evidence type="ECO:0000256" key="1">
    <source>
        <dbReference type="SAM" id="MobiDB-lite"/>
    </source>
</evidence>
<dbReference type="EMBL" id="CP059319">
    <property type="protein sequence ID" value="QTH23523.1"/>
    <property type="molecule type" value="Genomic_DNA"/>
</dbReference>
<sequence length="260" mass="27100">MKITWLLRAACAVAIAATGMSAAAQEKTGNKPGFALAPGTARIVLMRPTIWVGEQSTGGMAEPNADWTMQARETIARALADAQAGLGNVVISYDEGSSGEGALVSEYSQLFGAVAESVIEYQFFSGNRLPTKKRKDSFDWGVGGDIARLKSLEGGDYALFINVHDEYGSTGRKILQVVSLFAPGAAVTSGVHKGHAGLVDLKTGELVWLNADQQMGGDVRTAEGAAKRVRQLLEGFPGRPAEAPATAATATATASPTTGE</sequence>
<keyword evidence="2" id="KW-0732">Signal</keyword>
<evidence type="ECO:0000313" key="4">
    <source>
        <dbReference type="Proteomes" id="UP000664914"/>
    </source>
</evidence>
<dbReference type="RefSeq" id="WP_208633851.1">
    <property type="nucleotide sequence ID" value="NZ_CP059319.1"/>
</dbReference>
<reference evidence="3" key="1">
    <citation type="submission" date="2020-07" db="EMBL/GenBank/DDBJ databases">
        <authorList>
            <person name="Camacho E."/>
        </authorList>
    </citation>
    <scope>NUCLEOTIDE SEQUENCE</scope>
    <source>
        <strain evidence="3">MPO218</strain>
    </source>
</reference>
<feature type="chain" id="PRO_5036902590" evidence="2">
    <location>
        <begin position="25"/>
        <end position="260"/>
    </location>
</feature>
<reference evidence="3" key="2">
    <citation type="submission" date="2021-04" db="EMBL/GenBank/DDBJ databases">
        <title>Isolation and genomic analysis of the ibuprofen-degrading bacterium Sphingomonas strain MPO218.</title>
        <authorList>
            <person name="Aulestia M."/>
            <person name="Flores A."/>
            <person name="Mangas E.L."/>
            <person name="Perez-Pulido A.J."/>
            <person name="Santero E."/>
            <person name="Camacho E.M."/>
        </authorList>
    </citation>
    <scope>NUCLEOTIDE SEQUENCE</scope>
    <source>
        <strain evidence="3">MPO218</strain>
    </source>
</reference>
<evidence type="ECO:0000256" key="2">
    <source>
        <dbReference type="SAM" id="SignalP"/>
    </source>
</evidence>
<name>A0A975D665_9SPHN</name>
<feature type="compositionally biased region" description="Low complexity" evidence="1">
    <location>
        <begin position="240"/>
        <end position="260"/>
    </location>
</feature>
<protein>
    <submittedName>
        <fullName evidence="3">Uncharacterized protein</fullName>
    </submittedName>
</protein>
<feature type="signal peptide" evidence="2">
    <location>
        <begin position="1"/>
        <end position="24"/>
    </location>
</feature>
<dbReference type="AlphaFoldDB" id="A0A975D665"/>
<dbReference type="Proteomes" id="UP000664914">
    <property type="component" value="Chromosome"/>
</dbReference>
<proteinExistence type="predicted"/>
<feature type="region of interest" description="Disordered" evidence="1">
    <location>
        <begin position="237"/>
        <end position="260"/>
    </location>
</feature>
<evidence type="ECO:0000313" key="3">
    <source>
        <dbReference type="EMBL" id="QTH23523.1"/>
    </source>
</evidence>
<gene>
    <name evidence="3" type="ORF">HRJ34_08500</name>
</gene>
<accession>A0A975D665</accession>
<organism evidence="3 4">
    <name type="scientific">Rhizorhabdus wittichii</name>
    <dbReference type="NCBI Taxonomy" id="160791"/>
    <lineage>
        <taxon>Bacteria</taxon>
        <taxon>Pseudomonadati</taxon>
        <taxon>Pseudomonadota</taxon>
        <taxon>Alphaproteobacteria</taxon>
        <taxon>Sphingomonadales</taxon>
        <taxon>Sphingomonadaceae</taxon>
        <taxon>Rhizorhabdus</taxon>
    </lineage>
</organism>